<gene>
    <name evidence="2" type="ORF">psb1_0099</name>
</gene>
<accession>V5URG5</accession>
<dbReference type="RefSeq" id="YP_009008500.1">
    <property type="nucleotide sequence ID" value="NC_023589.1"/>
</dbReference>
<dbReference type="GeneID" id="18504944"/>
<feature type="compositionally biased region" description="Basic and acidic residues" evidence="1">
    <location>
        <begin position="26"/>
        <end position="36"/>
    </location>
</feature>
<dbReference type="EMBL" id="KF620435">
    <property type="protein sequence ID" value="AHB79517.1"/>
    <property type="molecule type" value="Genomic_DNA"/>
</dbReference>
<reference evidence="2 3" key="1">
    <citation type="journal article" date="2014" name="Res. Microbiol.">
        <title>Characterization and complete genome sequence of a novel N4-like bacteriophage, pSb-1 infecting Shigella boydii.</title>
        <authorList>
            <person name="Jun J.W."/>
            <person name="Yun S.K."/>
            <person name="Kim H.J."/>
            <person name="Chai J.Y."/>
            <person name="Park S.C."/>
        </authorList>
    </citation>
    <scope>NUCLEOTIDE SEQUENCE [LARGE SCALE GENOMIC DNA]</scope>
</reference>
<keyword evidence="3" id="KW-1185">Reference proteome</keyword>
<organism evidence="2 3">
    <name type="scientific">Shigella phage pSb-1</name>
    <dbReference type="NCBI Taxonomy" id="1414738"/>
    <lineage>
        <taxon>Viruses</taxon>
        <taxon>Duplodnaviria</taxon>
        <taxon>Heunggongvirae</taxon>
        <taxon>Uroviricota</taxon>
        <taxon>Caudoviricetes</taxon>
        <taxon>Schitoviridae</taxon>
        <taxon>Enquatrovirinae</taxon>
        <taxon>Gamaleyavirus</taxon>
        <taxon>Gamaleyavirus Sb1</taxon>
    </lineage>
</organism>
<dbReference type="KEGG" id="vg:18504944"/>
<name>V5URG5_9CAUD</name>
<evidence type="ECO:0000313" key="2">
    <source>
        <dbReference type="EMBL" id="AHB79517.1"/>
    </source>
</evidence>
<feature type="region of interest" description="Disordered" evidence="1">
    <location>
        <begin position="26"/>
        <end position="45"/>
    </location>
</feature>
<proteinExistence type="predicted"/>
<sequence>MEFDDLDFEAIEKANQAKLEQANREAEELENAKDNNECTSGGCTI</sequence>
<evidence type="ECO:0000313" key="3">
    <source>
        <dbReference type="Proteomes" id="UP000018812"/>
    </source>
</evidence>
<protein>
    <submittedName>
        <fullName evidence="2">Uncharacterized protein</fullName>
    </submittedName>
</protein>
<dbReference type="Proteomes" id="UP000018812">
    <property type="component" value="Segment"/>
</dbReference>
<evidence type="ECO:0000256" key="1">
    <source>
        <dbReference type="SAM" id="MobiDB-lite"/>
    </source>
</evidence>